<dbReference type="Proteomes" id="UP000887572">
    <property type="component" value="Unplaced"/>
</dbReference>
<feature type="transmembrane region" description="Helical" evidence="7">
    <location>
        <begin position="489"/>
        <end position="510"/>
    </location>
</feature>
<feature type="transmembrane region" description="Helical" evidence="7">
    <location>
        <begin position="134"/>
        <end position="152"/>
    </location>
</feature>
<dbReference type="InterPro" id="IPR004299">
    <property type="entry name" value="MBOAT_fam"/>
</dbReference>
<comment type="similarity">
    <text evidence="5">Belongs to the membrane-bound acyltransferase family. HHAT subfamily.</text>
</comment>
<feature type="transmembrane region" description="Helical" evidence="7">
    <location>
        <begin position="314"/>
        <end position="334"/>
    </location>
</feature>
<evidence type="ECO:0000313" key="9">
    <source>
        <dbReference type="WBParaSite" id="Gr19_v10_g356.t1"/>
    </source>
</evidence>
<dbReference type="WBParaSite" id="Gr19_v10_g356.t1">
    <property type="protein sequence ID" value="Gr19_v10_g356.t1"/>
    <property type="gene ID" value="Gr19_v10_g356"/>
</dbReference>
<feature type="region of interest" description="Disordered" evidence="6">
    <location>
        <begin position="558"/>
        <end position="589"/>
    </location>
</feature>
<evidence type="ECO:0000256" key="3">
    <source>
        <dbReference type="ARBA" id="ARBA00022989"/>
    </source>
</evidence>
<dbReference type="PANTHER" id="PTHR13285">
    <property type="entry name" value="ACYLTRANSFERASE"/>
    <property type="match status" value="1"/>
</dbReference>
<name>A0A914HT95_GLORO</name>
<protein>
    <submittedName>
        <fullName evidence="9">Uncharacterized protein</fullName>
    </submittedName>
</protein>
<evidence type="ECO:0000256" key="1">
    <source>
        <dbReference type="ARBA" id="ARBA00004141"/>
    </source>
</evidence>
<dbReference type="GO" id="GO:0005783">
    <property type="term" value="C:endoplasmic reticulum"/>
    <property type="evidence" value="ECO:0007669"/>
    <property type="project" value="TreeGrafter"/>
</dbReference>
<evidence type="ECO:0000313" key="8">
    <source>
        <dbReference type="Proteomes" id="UP000887572"/>
    </source>
</evidence>
<keyword evidence="2 7" id="KW-0812">Transmembrane</keyword>
<dbReference type="GO" id="GO:0016409">
    <property type="term" value="F:palmitoyltransferase activity"/>
    <property type="evidence" value="ECO:0007669"/>
    <property type="project" value="TreeGrafter"/>
</dbReference>
<evidence type="ECO:0000256" key="4">
    <source>
        <dbReference type="ARBA" id="ARBA00023136"/>
    </source>
</evidence>
<reference evidence="9" key="1">
    <citation type="submission" date="2022-11" db="UniProtKB">
        <authorList>
            <consortium name="WormBaseParasite"/>
        </authorList>
    </citation>
    <scope>IDENTIFICATION</scope>
</reference>
<feature type="transmembrane region" description="Helical" evidence="7">
    <location>
        <begin position="186"/>
        <end position="212"/>
    </location>
</feature>
<feature type="transmembrane region" description="Helical" evidence="7">
    <location>
        <begin position="448"/>
        <end position="468"/>
    </location>
</feature>
<sequence>MQNIVSDRKTRNGLTDGKIADEGKKMKSPSFGAASGKDMTPAMPTNSTCSAPARTFRPPLFRYPALPRFEMALYWAIALTTVGYAWYCVWSASHKWEFRMGQPASVQEFPFVGMRFKDESNWEWFRWSPFALRYLPFLLFHSVLFNLLPMFFNEPVWPVLYIFASMAMSAHIFTLRLLFCSVSQGFFIFACTLIFRHTMAVWLSALPLIYVVMNRTDWVAEDPFLVLLFVSYTLLSFVSFCLELSVQLTSESHRSPTQPQNIPRLIIRMLLYVFYQPYLFTLIVLYPDFEKQLSNRHSNRMPFGALLFKAVRVAFWWLICELSLYFLYFGIIALDTEFMAKLPKNEFVSIGMAMGAFFHLKYVVIFGLPALFANLDGMQPPAGPICISRVALYSKIWRGFDRGLYCFFKEYIFIPICRPTFSLARKLVGIIVSFTFVLLWHGFFPHNIVWIGLNIAEMLIEFGAKAIYAIPSVRQFRIRAISDVAFRRVLGWLQIVPFAFGLYSNFYFLGGGSVGWLFVQRIFWEETVTLRWPFFLLIICGYFYMQVTMEIERKTEKDATNTRKGCPVGGGRPEENGTTTAGGGGKKTN</sequence>
<proteinExistence type="inferred from homology"/>
<feature type="compositionally biased region" description="Basic and acidic residues" evidence="6">
    <location>
        <begin position="1"/>
        <end position="10"/>
    </location>
</feature>
<feature type="transmembrane region" description="Helical" evidence="7">
    <location>
        <begin position="72"/>
        <end position="90"/>
    </location>
</feature>
<evidence type="ECO:0000256" key="5">
    <source>
        <dbReference type="ARBA" id="ARBA00038268"/>
    </source>
</evidence>
<dbReference type="GO" id="GO:0016020">
    <property type="term" value="C:membrane"/>
    <property type="evidence" value="ECO:0007669"/>
    <property type="project" value="UniProtKB-SubCell"/>
</dbReference>
<dbReference type="AlphaFoldDB" id="A0A914HT95"/>
<dbReference type="InterPro" id="IPR051085">
    <property type="entry name" value="MB_O-acyltransferase"/>
</dbReference>
<feature type="transmembrane region" description="Helical" evidence="7">
    <location>
        <begin position="265"/>
        <end position="286"/>
    </location>
</feature>
<feature type="transmembrane region" description="Helical" evidence="7">
    <location>
        <begin position="423"/>
        <end position="442"/>
    </location>
</feature>
<dbReference type="PANTHER" id="PTHR13285:SF22">
    <property type="entry name" value="PROTEIN-CYSTEINE N-PALMITOYLTRANSFERASE HHAT"/>
    <property type="match status" value="1"/>
</dbReference>
<feature type="region of interest" description="Disordered" evidence="6">
    <location>
        <begin position="1"/>
        <end position="48"/>
    </location>
</feature>
<comment type="subcellular location">
    <subcellularLocation>
        <location evidence="1">Membrane</location>
        <topology evidence="1">Multi-pass membrane protein</topology>
    </subcellularLocation>
</comment>
<evidence type="ECO:0000256" key="2">
    <source>
        <dbReference type="ARBA" id="ARBA00022692"/>
    </source>
</evidence>
<keyword evidence="8" id="KW-1185">Reference proteome</keyword>
<feature type="compositionally biased region" description="Gly residues" evidence="6">
    <location>
        <begin position="580"/>
        <end position="589"/>
    </location>
</feature>
<feature type="transmembrane region" description="Helical" evidence="7">
    <location>
        <begin position="530"/>
        <end position="547"/>
    </location>
</feature>
<evidence type="ECO:0000256" key="7">
    <source>
        <dbReference type="SAM" id="Phobius"/>
    </source>
</evidence>
<dbReference type="Pfam" id="PF03062">
    <property type="entry name" value="MBOAT"/>
    <property type="match status" value="1"/>
</dbReference>
<accession>A0A914HT95</accession>
<organism evidence="8 9">
    <name type="scientific">Globodera rostochiensis</name>
    <name type="common">Golden nematode worm</name>
    <name type="synonym">Heterodera rostochiensis</name>
    <dbReference type="NCBI Taxonomy" id="31243"/>
    <lineage>
        <taxon>Eukaryota</taxon>
        <taxon>Metazoa</taxon>
        <taxon>Ecdysozoa</taxon>
        <taxon>Nematoda</taxon>
        <taxon>Chromadorea</taxon>
        <taxon>Rhabditida</taxon>
        <taxon>Tylenchina</taxon>
        <taxon>Tylenchomorpha</taxon>
        <taxon>Tylenchoidea</taxon>
        <taxon>Heteroderidae</taxon>
        <taxon>Heteroderinae</taxon>
        <taxon>Globodera</taxon>
    </lineage>
</organism>
<keyword evidence="3 7" id="KW-1133">Transmembrane helix</keyword>
<feature type="transmembrane region" description="Helical" evidence="7">
    <location>
        <begin position="158"/>
        <end position="179"/>
    </location>
</feature>
<keyword evidence="4 7" id="KW-0472">Membrane</keyword>
<feature type="transmembrane region" description="Helical" evidence="7">
    <location>
        <begin position="224"/>
        <end position="244"/>
    </location>
</feature>
<evidence type="ECO:0000256" key="6">
    <source>
        <dbReference type="SAM" id="MobiDB-lite"/>
    </source>
</evidence>